<name>A0A7J8I9L7_MOLMO</name>
<keyword evidence="1" id="KW-0472">Membrane</keyword>
<evidence type="ECO:0000256" key="1">
    <source>
        <dbReference type="SAM" id="Phobius"/>
    </source>
</evidence>
<dbReference type="EMBL" id="JACASF010000004">
    <property type="protein sequence ID" value="KAF6480682.1"/>
    <property type="molecule type" value="Genomic_DNA"/>
</dbReference>
<protein>
    <submittedName>
        <fullName evidence="2">Uncharacterized protein</fullName>
    </submittedName>
</protein>
<dbReference type="Proteomes" id="UP000550707">
    <property type="component" value="Unassembled WGS sequence"/>
</dbReference>
<dbReference type="InParanoid" id="A0A7J8I9L7"/>
<organism evidence="2 3">
    <name type="scientific">Molossus molossus</name>
    <name type="common">Pallas' mastiff bat</name>
    <name type="synonym">Vespertilio molossus</name>
    <dbReference type="NCBI Taxonomy" id="27622"/>
    <lineage>
        <taxon>Eukaryota</taxon>
        <taxon>Metazoa</taxon>
        <taxon>Chordata</taxon>
        <taxon>Craniata</taxon>
        <taxon>Vertebrata</taxon>
        <taxon>Euteleostomi</taxon>
        <taxon>Mammalia</taxon>
        <taxon>Eutheria</taxon>
        <taxon>Laurasiatheria</taxon>
        <taxon>Chiroptera</taxon>
        <taxon>Yangochiroptera</taxon>
        <taxon>Molossidae</taxon>
        <taxon>Molossus</taxon>
    </lineage>
</organism>
<sequence length="219" mass="22661">MFLALPASPLWGSLTCSTLGRLDSSELSFLLGGLGYLSFLRAPSSGAISSLGGGCLLVVGGLVLVMRKSLRGRLHAGLLWEGGLCLAHGVPRRVCLPAGRRRLCLLLLSEWGGGPCLSRVLGGGVGEGGLGASGVHTGVVFLLVSATSHRLAPPGKGPAPPPLHPIPGAASTIPLICNDFCLFLSFSFSDPPTPAASMRRHRPYPLRFGSFPVCLLSCQ</sequence>
<keyword evidence="3" id="KW-1185">Reference proteome</keyword>
<gene>
    <name evidence="2" type="ORF">HJG59_010548</name>
</gene>
<feature type="transmembrane region" description="Helical" evidence="1">
    <location>
        <begin position="46"/>
        <end position="65"/>
    </location>
</feature>
<evidence type="ECO:0000313" key="3">
    <source>
        <dbReference type="Proteomes" id="UP000550707"/>
    </source>
</evidence>
<dbReference type="AlphaFoldDB" id="A0A7J8I9L7"/>
<evidence type="ECO:0000313" key="2">
    <source>
        <dbReference type="EMBL" id="KAF6480682.1"/>
    </source>
</evidence>
<proteinExistence type="predicted"/>
<comment type="caution">
    <text evidence="2">The sequence shown here is derived from an EMBL/GenBank/DDBJ whole genome shotgun (WGS) entry which is preliminary data.</text>
</comment>
<accession>A0A7J8I9L7</accession>
<reference evidence="2 3" key="1">
    <citation type="journal article" date="2020" name="Nature">
        <title>Six reference-quality genomes reveal evolution of bat adaptations.</title>
        <authorList>
            <person name="Jebb D."/>
            <person name="Huang Z."/>
            <person name="Pippel M."/>
            <person name="Hughes G.M."/>
            <person name="Lavrichenko K."/>
            <person name="Devanna P."/>
            <person name="Winkler S."/>
            <person name="Jermiin L.S."/>
            <person name="Skirmuntt E.C."/>
            <person name="Katzourakis A."/>
            <person name="Burkitt-Gray L."/>
            <person name="Ray D.A."/>
            <person name="Sullivan K.A.M."/>
            <person name="Roscito J.G."/>
            <person name="Kirilenko B.M."/>
            <person name="Davalos L.M."/>
            <person name="Corthals A.P."/>
            <person name="Power M.L."/>
            <person name="Jones G."/>
            <person name="Ransome R.D."/>
            <person name="Dechmann D.K.N."/>
            <person name="Locatelli A.G."/>
            <person name="Puechmaille S.J."/>
            <person name="Fedrigo O."/>
            <person name="Jarvis E.D."/>
            <person name="Hiller M."/>
            <person name="Vernes S.C."/>
            <person name="Myers E.W."/>
            <person name="Teeling E.C."/>
        </authorList>
    </citation>
    <scope>NUCLEOTIDE SEQUENCE [LARGE SCALE GENOMIC DNA]</scope>
    <source>
        <strain evidence="2">MMolMol1</strain>
        <tissue evidence="2">Muscle</tissue>
    </source>
</reference>
<keyword evidence="1" id="KW-0812">Transmembrane</keyword>
<keyword evidence="1" id="KW-1133">Transmembrane helix</keyword>